<reference evidence="1" key="1">
    <citation type="submission" date="2021-05" db="EMBL/GenBank/DDBJ databases">
        <authorList>
            <person name="Alioto T."/>
            <person name="Alioto T."/>
            <person name="Gomez Garrido J."/>
        </authorList>
    </citation>
    <scope>NUCLEOTIDE SEQUENCE</scope>
</reference>
<protein>
    <submittedName>
        <fullName evidence="1">Uncharacterized protein</fullName>
    </submittedName>
</protein>
<dbReference type="EMBL" id="HBUF01077266">
    <property type="protein sequence ID" value="CAG6631575.1"/>
    <property type="molecule type" value="Transcribed_RNA"/>
</dbReference>
<name>A0A8D8VS12_9HEMI</name>
<organism evidence="1">
    <name type="scientific">Cacopsylla melanoneura</name>
    <dbReference type="NCBI Taxonomy" id="428564"/>
    <lineage>
        <taxon>Eukaryota</taxon>
        <taxon>Metazoa</taxon>
        <taxon>Ecdysozoa</taxon>
        <taxon>Arthropoda</taxon>
        <taxon>Hexapoda</taxon>
        <taxon>Insecta</taxon>
        <taxon>Pterygota</taxon>
        <taxon>Neoptera</taxon>
        <taxon>Paraneoptera</taxon>
        <taxon>Hemiptera</taxon>
        <taxon>Sternorrhyncha</taxon>
        <taxon>Psylloidea</taxon>
        <taxon>Psyllidae</taxon>
        <taxon>Psyllinae</taxon>
        <taxon>Cacopsylla</taxon>
    </lineage>
</organism>
<sequence>MLTRTIVTLSRLLTLTSRSPANLVQIIACLRVTTPLNMIFPKPTVLLSTHPNPILKLRGTLLKLTAPLRTHPNPNSTHIITLPLLIITRSNPITSPNQVPPPMTPPTPRTPPPVRLPMAIPLPFPHPVSTTCPNTVLFLNRITPQSVSCVPILRITVNLLITCTVII</sequence>
<dbReference type="AlphaFoldDB" id="A0A8D8VS12"/>
<accession>A0A8D8VS12</accession>
<dbReference type="EMBL" id="HBUF01077268">
    <property type="protein sequence ID" value="CAG6631579.1"/>
    <property type="molecule type" value="Transcribed_RNA"/>
</dbReference>
<dbReference type="EMBL" id="HBUF01077267">
    <property type="protein sequence ID" value="CAG6631577.1"/>
    <property type="molecule type" value="Transcribed_RNA"/>
</dbReference>
<evidence type="ECO:0000313" key="1">
    <source>
        <dbReference type="EMBL" id="CAG6631579.1"/>
    </source>
</evidence>
<proteinExistence type="predicted"/>